<dbReference type="SUPFAM" id="SSF55261">
    <property type="entry name" value="GAD domain-like"/>
    <property type="match status" value="1"/>
</dbReference>
<evidence type="ECO:0000256" key="8">
    <source>
        <dbReference type="HAMAP-Rule" id="MF_00044"/>
    </source>
</evidence>
<dbReference type="Pfam" id="PF00152">
    <property type="entry name" value="tRNA-synt_2"/>
    <property type="match status" value="1"/>
</dbReference>
<feature type="binding site" evidence="8">
    <location>
        <position position="224"/>
    </location>
    <ligand>
        <name>ATP</name>
        <dbReference type="ChEBI" id="CHEBI:30616"/>
    </ligand>
</feature>
<dbReference type="Gene3D" id="3.30.930.10">
    <property type="entry name" value="Bira Bifunctional Protein, Domain 2"/>
    <property type="match status" value="1"/>
</dbReference>
<dbReference type="InterPro" id="IPR029351">
    <property type="entry name" value="GAD_dom"/>
</dbReference>
<evidence type="ECO:0000259" key="9">
    <source>
        <dbReference type="PROSITE" id="PS50862"/>
    </source>
</evidence>
<dbReference type="NCBIfam" id="TIGR00459">
    <property type="entry name" value="aspS_bact"/>
    <property type="match status" value="1"/>
</dbReference>
<keyword evidence="2 8" id="KW-0963">Cytoplasm</keyword>
<name>A0ABU9LE77_9XANT</name>
<feature type="domain" description="Aminoacyl-transfer RNA synthetases class-II family profile" evidence="9">
    <location>
        <begin position="141"/>
        <end position="559"/>
    </location>
</feature>
<dbReference type="PRINTS" id="PR01042">
    <property type="entry name" value="TRNASYNTHASP"/>
</dbReference>
<evidence type="ECO:0000256" key="3">
    <source>
        <dbReference type="ARBA" id="ARBA00022598"/>
    </source>
</evidence>
<comment type="function">
    <text evidence="8">Catalyzes the attachment of L-aspartate to tRNA(Asp) in a two-step reaction: L-aspartate is first activated by ATP to form Asp-AMP and then transferred to the acceptor end of tRNA(Asp).</text>
</comment>
<dbReference type="EC" id="6.1.1.12" evidence="8"/>
<dbReference type="CDD" id="cd00777">
    <property type="entry name" value="AspRS_core"/>
    <property type="match status" value="1"/>
</dbReference>
<keyword evidence="11" id="KW-1185">Reference proteome</keyword>
<comment type="similarity">
    <text evidence="1 8">Belongs to the class-II aminoacyl-tRNA synthetase family. Type 1 subfamily.</text>
</comment>
<dbReference type="SUPFAM" id="SSF55681">
    <property type="entry name" value="Class II aaRS and biotin synthetases"/>
    <property type="match status" value="1"/>
</dbReference>
<dbReference type="InterPro" id="IPR004365">
    <property type="entry name" value="NA-bd_OB_tRNA"/>
</dbReference>
<comment type="subcellular location">
    <subcellularLocation>
        <location evidence="8">Cytoplasm</location>
    </subcellularLocation>
</comment>
<dbReference type="InterPro" id="IPR004364">
    <property type="entry name" value="Aa-tRNA-synt_II"/>
</dbReference>
<dbReference type="InterPro" id="IPR047090">
    <property type="entry name" value="AspRS_core"/>
</dbReference>
<dbReference type="PANTHER" id="PTHR22594">
    <property type="entry name" value="ASPARTYL/LYSYL-TRNA SYNTHETASE"/>
    <property type="match status" value="1"/>
</dbReference>
<evidence type="ECO:0000313" key="10">
    <source>
        <dbReference type="EMBL" id="MEL4892748.1"/>
    </source>
</evidence>
<comment type="catalytic activity">
    <reaction evidence="8">
        <text>tRNA(Asp) + L-aspartate + ATP = L-aspartyl-tRNA(Asp) + AMP + diphosphate</text>
        <dbReference type="Rhea" id="RHEA:19649"/>
        <dbReference type="Rhea" id="RHEA-COMP:9660"/>
        <dbReference type="Rhea" id="RHEA-COMP:9678"/>
        <dbReference type="ChEBI" id="CHEBI:29991"/>
        <dbReference type="ChEBI" id="CHEBI:30616"/>
        <dbReference type="ChEBI" id="CHEBI:33019"/>
        <dbReference type="ChEBI" id="CHEBI:78442"/>
        <dbReference type="ChEBI" id="CHEBI:78516"/>
        <dbReference type="ChEBI" id="CHEBI:456215"/>
        <dbReference type="EC" id="6.1.1.12"/>
    </reaction>
</comment>
<dbReference type="InterPro" id="IPR004115">
    <property type="entry name" value="GAD-like_sf"/>
</dbReference>
<keyword evidence="7 8" id="KW-0030">Aminoacyl-tRNA synthetase</keyword>
<dbReference type="NCBIfam" id="NF001750">
    <property type="entry name" value="PRK00476.1"/>
    <property type="match status" value="1"/>
</dbReference>
<dbReference type="InterPro" id="IPR002312">
    <property type="entry name" value="Asp/Asn-tRNA-synth_IIb"/>
</dbReference>
<accession>A0ABU9LE77</accession>
<protein>
    <recommendedName>
        <fullName evidence="8">Aspartate--tRNA ligase</fullName>
        <ecNumber evidence="8">6.1.1.12</ecNumber>
    </recommendedName>
    <alternativeName>
        <fullName evidence="8">Aspartyl-tRNA synthetase</fullName>
        <shortName evidence="8">AspRS</shortName>
    </alternativeName>
</protein>
<proteinExistence type="inferred from homology"/>
<evidence type="ECO:0000256" key="7">
    <source>
        <dbReference type="ARBA" id="ARBA00023146"/>
    </source>
</evidence>
<feature type="binding site" evidence="8">
    <location>
        <position position="454"/>
    </location>
    <ligand>
        <name>L-aspartate</name>
        <dbReference type="ChEBI" id="CHEBI:29991"/>
    </ligand>
</feature>
<dbReference type="InterPro" id="IPR045864">
    <property type="entry name" value="aa-tRNA-synth_II/BPL/LPL"/>
</dbReference>
<dbReference type="RefSeq" id="WP_342074064.1">
    <property type="nucleotide sequence ID" value="NZ_JAQJCQ010000013.1"/>
</dbReference>
<reference evidence="10 11" key="1">
    <citation type="journal article" date="2024" name="FEMS Microbiol. Lett.">
        <title>Xanthomonas protegens sp. nov., a novel rice seed-associated bacterium, provides in vivo protection against X. oryzae pv. oryzae, the bacterial leaf blight pathogen.</title>
        <authorList>
            <person name="Rana R."/>
            <person name="Sharma A."/>
            <person name="Madhavan V.N."/>
            <person name="Korpole S."/>
            <person name="Sonti R.V."/>
            <person name="Patel H.K."/>
            <person name="Patil P.B."/>
        </authorList>
    </citation>
    <scope>NUCLEOTIDE SEQUENCE [LARGE SCALE GENOMIC DNA]</scope>
    <source>
        <strain evidence="10 11">PPL118</strain>
    </source>
</reference>
<dbReference type="Gene3D" id="3.30.1360.30">
    <property type="entry name" value="GAD-like domain"/>
    <property type="match status" value="1"/>
</dbReference>
<dbReference type="InterPro" id="IPR006195">
    <property type="entry name" value="aa-tRNA-synth_II"/>
</dbReference>
<organism evidence="10 11">
    <name type="scientific">Xanthomonas protegens</name>
    <dbReference type="NCBI Taxonomy" id="3380705"/>
    <lineage>
        <taxon>Bacteria</taxon>
        <taxon>Pseudomonadati</taxon>
        <taxon>Pseudomonadota</taxon>
        <taxon>Gammaproteobacteria</taxon>
        <taxon>Lysobacterales</taxon>
        <taxon>Lysobacteraceae</taxon>
        <taxon>Xanthomonas</taxon>
    </lineage>
</organism>
<dbReference type="Pfam" id="PF02938">
    <property type="entry name" value="GAD"/>
    <property type="match status" value="1"/>
</dbReference>
<dbReference type="InterPro" id="IPR012340">
    <property type="entry name" value="NA-bd_OB-fold"/>
</dbReference>
<keyword evidence="4 8" id="KW-0547">Nucleotide-binding</keyword>
<keyword evidence="3 8" id="KW-0436">Ligase</keyword>
<dbReference type="PROSITE" id="PS50862">
    <property type="entry name" value="AA_TRNA_LIGASE_II"/>
    <property type="match status" value="1"/>
</dbReference>
<comment type="caution">
    <text evidence="10">The sequence shown here is derived from an EMBL/GenBank/DDBJ whole genome shotgun (WGS) entry which is preliminary data.</text>
</comment>
<evidence type="ECO:0000256" key="1">
    <source>
        <dbReference type="ARBA" id="ARBA00006303"/>
    </source>
</evidence>
<feature type="region of interest" description="Aspartate" evidence="8">
    <location>
        <begin position="193"/>
        <end position="196"/>
    </location>
</feature>
<dbReference type="Proteomes" id="UP001486626">
    <property type="component" value="Unassembled WGS sequence"/>
</dbReference>
<keyword evidence="6 8" id="KW-0648">Protein biosynthesis</keyword>
<gene>
    <name evidence="8 10" type="primary">aspS</name>
    <name evidence="10" type="ORF">PIQ37_15100</name>
</gene>
<sequence>MRTHFCGLVDETLIGQTVTLAGWTDVARNLGGVCFIDLRDHEGIVQVMVEPENAEVFKVAASLGYEDVLQVEGVVRARHAVNDKLRSGKVEVIATAITVLNKAAPLPFHAHENPGEETRLKYRYLDLRRPEMQRMQRTRIKLVQALRRYLDERGFQDIETPILTKATPEGARDFLVPARMHPGEFYALPQSPQLFKQILMVAGFDRYYQIARCFRDEALRADRQLEFTQLDMEFAFVRERDVQDFVEAMVRAIFKEVVDVELAAEFPRMTWAEAMRRYGSDKPDLRIALELTDVAELVKDSDFAVFSAAAADPDGRVAALRIPGGASLSRKQIDEYAAHAAKYGAKGLAYMRVKNLADGKFGGVELEHDVDGPIVKFLTNQQINAILSATSASNGDILFFGAGAYGKVSDFMGALRLKAGKDFNLVADGWRPLWVTDFPMFEWDEEAQRYVALHHPFTAPAVDDIAELRTHAKTAVSRGYDMVLNGNEIGGGSIRIHRPDMQSAVFELLGIGAEEARAKFGFLLDALNYGAPPHGGIAFGIDRIAALMAGTESIRDVIPFPKTTGAQDLMTDAPSPIADAQLAEVHVQVRPQAQ</sequence>
<feature type="binding site" evidence="8">
    <location>
        <position position="495"/>
    </location>
    <ligand>
        <name>L-aspartate</name>
        <dbReference type="ChEBI" id="CHEBI:29991"/>
    </ligand>
</feature>
<evidence type="ECO:0000256" key="5">
    <source>
        <dbReference type="ARBA" id="ARBA00022840"/>
    </source>
</evidence>
<keyword evidence="5 8" id="KW-0067">ATP-binding</keyword>
<feature type="binding site" evidence="8">
    <location>
        <position position="215"/>
    </location>
    <ligand>
        <name>L-aspartate</name>
        <dbReference type="ChEBI" id="CHEBI:29991"/>
    </ligand>
</feature>
<evidence type="ECO:0000256" key="4">
    <source>
        <dbReference type="ARBA" id="ARBA00022741"/>
    </source>
</evidence>
<feature type="binding site" evidence="8">
    <location>
        <position position="488"/>
    </location>
    <ligand>
        <name>ATP</name>
        <dbReference type="ChEBI" id="CHEBI:30616"/>
    </ligand>
</feature>
<evidence type="ECO:0000256" key="2">
    <source>
        <dbReference type="ARBA" id="ARBA00022490"/>
    </source>
</evidence>
<dbReference type="PANTHER" id="PTHR22594:SF5">
    <property type="entry name" value="ASPARTATE--TRNA LIGASE, MITOCHONDRIAL"/>
    <property type="match status" value="1"/>
</dbReference>
<dbReference type="HAMAP" id="MF_00044">
    <property type="entry name" value="Asp_tRNA_synth_type1"/>
    <property type="match status" value="1"/>
</dbReference>
<dbReference type="GO" id="GO:0004815">
    <property type="term" value="F:aspartate-tRNA ligase activity"/>
    <property type="evidence" value="ECO:0007669"/>
    <property type="project" value="UniProtKB-EC"/>
</dbReference>
<comment type="subunit">
    <text evidence="8">Homodimer.</text>
</comment>
<feature type="binding site" evidence="8">
    <location>
        <position position="169"/>
    </location>
    <ligand>
        <name>L-aspartate</name>
        <dbReference type="ChEBI" id="CHEBI:29991"/>
    </ligand>
</feature>
<dbReference type="EMBL" id="JAQJCQ010000013">
    <property type="protein sequence ID" value="MEL4892748.1"/>
    <property type="molecule type" value="Genomic_DNA"/>
</dbReference>
<feature type="binding site" evidence="8">
    <location>
        <begin position="215"/>
        <end position="217"/>
    </location>
    <ligand>
        <name>ATP</name>
        <dbReference type="ChEBI" id="CHEBI:30616"/>
    </ligand>
</feature>
<dbReference type="InterPro" id="IPR004524">
    <property type="entry name" value="Asp-tRNA-ligase_1"/>
</dbReference>
<dbReference type="CDD" id="cd04317">
    <property type="entry name" value="EcAspRS_like_N"/>
    <property type="match status" value="1"/>
</dbReference>
<dbReference type="Pfam" id="PF01336">
    <property type="entry name" value="tRNA_anti-codon"/>
    <property type="match status" value="1"/>
</dbReference>
<dbReference type="InterPro" id="IPR047089">
    <property type="entry name" value="Asp-tRNA-ligase_1_N"/>
</dbReference>
<comment type="caution">
    <text evidence="8">Lacks conserved residue(s) required for the propagation of feature annotation.</text>
</comment>
<feature type="binding site" evidence="8">
    <location>
        <begin position="540"/>
        <end position="543"/>
    </location>
    <ligand>
        <name>ATP</name>
        <dbReference type="ChEBI" id="CHEBI:30616"/>
    </ligand>
</feature>
<dbReference type="Gene3D" id="2.40.50.140">
    <property type="entry name" value="Nucleic acid-binding proteins"/>
    <property type="match status" value="1"/>
</dbReference>
<dbReference type="SUPFAM" id="SSF50249">
    <property type="entry name" value="Nucleic acid-binding proteins"/>
    <property type="match status" value="1"/>
</dbReference>
<evidence type="ECO:0000313" key="11">
    <source>
        <dbReference type="Proteomes" id="UP001486626"/>
    </source>
</evidence>
<evidence type="ECO:0000256" key="6">
    <source>
        <dbReference type="ARBA" id="ARBA00022917"/>
    </source>
</evidence>